<name>A0ABD2XMY3_9HYME</name>
<dbReference type="GO" id="GO:0007399">
    <property type="term" value="P:nervous system development"/>
    <property type="evidence" value="ECO:0007669"/>
    <property type="project" value="UniProtKB-ARBA"/>
</dbReference>
<comment type="similarity">
    <text evidence="2">Belongs to the ANKLE2 family.</text>
</comment>
<dbReference type="PANTHER" id="PTHR12349">
    <property type="entry name" value="ANKYRIN REPEAT AND LEM DOMAIN-CONTAINING PROTEIN 2"/>
    <property type="match status" value="1"/>
</dbReference>
<dbReference type="Pfam" id="PF00023">
    <property type="entry name" value="Ank"/>
    <property type="match status" value="1"/>
</dbReference>
<proteinExistence type="inferred from homology"/>
<dbReference type="FunFam" id="1.25.40.20:FF:000072">
    <property type="entry name" value="Ankyrin repeat and LEM domain containing 2"/>
    <property type="match status" value="1"/>
</dbReference>
<evidence type="ECO:0000256" key="2">
    <source>
        <dbReference type="ARBA" id="ARBA00007597"/>
    </source>
</evidence>
<evidence type="ECO:0000313" key="10">
    <source>
        <dbReference type="Proteomes" id="UP001627154"/>
    </source>
</evidence>
<evidence type="ECO:0000256" key="5">
    <source>
        <dbReference type="ARBA" id="ARBA00023043"/>
    </source>
</evidence>
<keyword evidence="6" id="KW-0131">Cell cycle</keyword>
<keyword evidence="3" id="KW-0132">Cell division</keyword>
<dbReference type="SUPFAM" id="SSF48403">
    <property type="entry name" value="Ankyrin repeat"/>
    <property type="match status" value="1"/>
</dbReference>
<dbReference type="Gene3D" id="1.25.40.20">
    <property type="entry name" value="Ankyrin repeat-containing domain"/>
    <property type="match status" value="1"/>
</dbReference>
<evidence type="ECO:0000256" key="7">
    <source>
        <dbReference type="SAM" id="MobiDB-lite"/>
    </source>
</evidence>
<keyword evidence="5" id="KW-0040">ANK repeat</keyword>
<dbReference type="GO" id="GO:0051301">
    <property type="term" value="P:cell division"/>
    <property type="evidence" value="ECO:0007669"/>
    <property type="project" value="UniProtKB-KW"/>
</dbReference>
<keyword evidence="4" id="KW-0256">Endoplasmic reticulum</keyword>
<dbReference type="GO" id="GO:0031468">
    <property type="term" value="P:nuclear membrane reassembly"/>
    <property type="evidence" value="ECO:0007669"/>
    <property type="project" value="UniProtKB-ARBA"/>
</dbReference>
<organism evidence="9 10">
    <name type="scientific">Trichogramma kaykai</name>
    <dbReference type="NCBI Taxonomy" id="54128"/>
    <lineage>
        <taxon>Eukaryota</taxon>
        <taxon>Metazoa</taxon>
        <taxon>Ecdysozoa</taxon>
        <taxon>Arthropoda</taxon>
        <taxon>Hexapoda</taxon>
        <taxon>Insecta</taxon>
        <taxon>Pterygota</taxon>
        <taxon>Neoptera</taxon>
        <taxon>Endopterygota</taxon>
        <taxon>Hymenoptera</taxon>
        <taxon>Apocrita</taxon>
        <taxon>Proctotrupomorpha</taxon>
        <taxon>Chalcidoidea</taxon>
        <taxon>Trichogrammatidae</taxon>
        <taxon>Trichogramma</taxon>
    </lineage>
</organism>
<dbReference type="EMBL" id="JBJJXI010000019">
    <property type="protein sequence ID" value="KAL3406076.1"/>
    <property type="molecule type" value="Genomic_DNA"/>
</dbReference>
<dbReference type="SMART" id="SM00248">
    <property type="entry name" value="ANK"/>
    <property type="match status" value="2"/>
</dbReference>
<dbReference type="InterPro" id="IPR002110">
    <property type="entry name" value="Ankyrin_rpt"/>
</dbReference>
<comment type="caution">
    <text evidence="9">The sequence shown here is derived from an EMBL/GenBank/DDBJ whole genome shotgun (WGS) entry which is preliminary data.</text>
</comment>
<dbReference type="Pfam" id="PF24567">
    <property type="entry name" value="ANKLE2_3rd"/>
    <property type="match status" value="2"/>
</dbReference>
<dbReference type="AlphaFoldDB" id="A0ABD2XMY3"/>
<feature type="compositionally biased region" description="Basic and acidic residues" evidence="7">
    <location>
        <begin position="514"/>
        <end position="523"/>
    </location>
</feature>
<feature type="region of interest" description="Disordered" evidence="7">
    <location>
        <begin position="491"/>
        <end position="523"/>
    </location>
</feature>
<keyword evidence="10" id="KW-1185">Reference proteome</keyword>
<evidence type="ECO:0000256" key="6">
    <source>
        <dbReference type="ARBA" id="ARBA00023306"/>
    </source>
</evidence>
<evidence type="ECO:0000259" key="8">
    <source>
        <dbReference type="Pfam" id="PF24567"/>
    </source>
</evidence>
<dbReference type="Proteomes" id="UP001627154">
    <property type="component" value="Unassembled WGS sequence"/>
</dbReference>
<dbReference type="PANTHER" id="PTHR12349:SF4">
    <property type="entry name" value="ANKYRIN REPEAT AND LEM DOMAIN-CONTAINING PROTEIN 2"/>
    <property type="match status" value="1"/>
</dbReference>
<comment type="subcellular location">
    <subcellularLocation>
        <location evidence="1">Endoplasmic reticulum</location>
    </subcellularLocation>
</comment>
<dbReference type="InterPro" id="IPR056237">
    <property type="entry name" value="ANKLE2_3rd"/>
</dbReference>
<evidence type="ECO:0000256" key="4">
    <source>
        <dbReference type="ARBA" id="ARBA00022824"/>
    </source>
</evidence>
<gene>
    <name evidence="9" type="ORF">TKK_001470</name>
</gene>
<reference evidence="9 10" key="1">
    <citation type="journal article" date="2024" name="bioRxiv">
        <title>A reference genome for Trichogramma kaykai: A tiny desert-dwelling parasitoid wasp with competing sex-ratio distorters.</title>
        <authorList>
            <person name="Culotta J."/>
            <person name="Lindsey A.R."/>
        </authorList>
    </citation>
    <scope>NUCLEOTIDE SEQUENCE [LARGE SCALE GENOMIC DNA]</scope>
    <source>
        <strain evidence="9 10">KSX58</strain>
    </source>
</reference>
<feature type="domain" description="ANKLE2 third alpha/beta" evidence="8">
    <location>
        <begin position="272"/>
        <end position="335"/>
    </location>
</feature>
<feature type="domain" description="ANKLE2 third alpha/beta" evidence="8">
    <location>
        <begin position="389"/>
        <end position="420"/>
    </location>
</feature>
<evidence type="ECO:0000313" key="9">
    <source>
        <dbReference type="EMBL" id="KAL3406076.1"/>
    </source>
</evidence>
<accession>A0ABD2XMY3</accession>
<sequence>MEEPVPAISPVRDFHAVYVPIGDNMESDDEQPYVFRDKTEALKVIKKFKRARLKTFRAYEDAVAFARNGLEAILANPLANCGIANAAAEDKGNVFKAPRPQNLTQLRKLIEKNDINAVRTQIWENPRYLVSSGDTPSILHEGSRYNALHVAVKSAQSPAMCELILNTVGDPEFVKLFYGNTDEKKNYVNRSHILQDLYLNTPDKGLNETPLHFATKFGLKECVKVLLSYPQCLKSPLNKHHETPIDIICSRKFMDDAKLKSEIRSLIMDEQYYVPVLRAEDNSVQPKIGDPFSPASPPQLNTDPFSPRIEVRAIAGPMTKAQALDFRKKWKTPPRILLTPNSKGYSESNGLKSPGFNSSFRNSSLNSPFRSPIIGSPFNPPAWEKLENLNSSFRFQDTDKGLEMVGRELASECQVLWKEYWPFLKDFADLRCEDGLKKLEEFLRKQHRNKMKFSFNIDKKSSNTIETVRANENNINDLCSQLENLVLQTNADSDDESQDDSEFVTPPSSPLKLETSRSSEEDMDCADERMGDEVFLEGKNPTKTDYAVFRAIPPYIDVSKFPAIYLWRHDMQLLIKNSTGTNMSSSKYLPSKRRLFLHDV</sequence>
<evidence type="ECO:0000256" key="1">
    <source>
        <dbReference type="ARBA" id="ARBA00004240"/>
    </source>
</evidence>
<protein>
    <recommendedName>
        <fullName evidence="8">ANKLE2 third alpha/beta domain-containing protein</fullName>
    </recommendedName>
</protein>
<dbReference type="GO" id="GO:0005783">
    <property type="term" value="C:endoplasmic reticulum"/>
    <property type="evidence" value="ECO:0007669"/>
    <property type="project" value="UniProtKB-SubCell"/>
</dbReference>
<feature type="compositionally biased region" description="Acidic residues" evidence="7">
    <location>
        <begin position="492"/>
        <end position="502"/>
    </location>
</feature>
<evidence type="ECO:0000256" key="3">
    <source>
        <dbReference type="ARBA" id="ARBA00022618"/>
    </source>
</evidence>
<dbReference type="InterPro" id="IPR036770">
    <property type="entry name" value="Ankyrin_rpt-contain_sf"/>
</dbReference>